<dbReference type="InterPro" id="IPR041212">
    <property type="entry name" value="Vta1_C"/>
</dbReference>
<dbReference type="InterPro" id="IPR023175">
    <property type="entry name" value="Vta1/CALS_N_sf"/>
</dbReference>
<sequence>MADTVPAKLRSLQLASFAKRAAQLEKFKPIITYWLRFYIVQRIIAGGLHSADQECTAYTTDLMEKLEQAKAENPNEDALLDDTVASAYCEQFALQTLAKAEREMAENRVNGQTADTLLAASTFLEVMSVWKNNDPEITSKTKFAKYHALRIVKAIKANEDPNATNPRQEAPQQAMSPSALDPNDPEVRSINQGAPPENPYQPYVETVPNTTQPSPSLSARQVSPPAPNLPSAPTGYNQSSHNDVSPMSQSATSRQGSVVSIGGGYFPKTDPPTFTSETTAPGLPTAPMDIDPMTSSLPNSPAPQVPDASDPASFYQNPTSPPPQAPEQPPQNPYQSPPPPQVPQKPQRLSSSFTVTPQQSQNVFTSPVVSQQQYQQQNVSSQPPQQQYSSTSHQNPYAQAPGPPPQQQLSSQGPFRDDEDSIMAATKHAKWAISALNFEDSTTAVKELRAALQALGAA</sequence>
<keyword evidence="7" id="KW-0653">Protein transport</keyword>
<evidence type="ECO:0000256" key="8">
    <source>
        <dbReference type="ARBA" id="ARBA00023136"/>
    </source>
</evidence>
<proteinExistence type="inferred from homology"/>
<dbReference type="Pfam" id="PF04652">
    <property type="entry name" value="Vta1"/>
    <property type="match status" value="1"/>
</dbReference>
<dbReference type="AlphaFoldDB" id="A0A4Q4N9N3"/>
<feature type="compositionally biased region" description="Polar residues" evidence="9">
    <location>
        <begin position="234"/>
        <end position="258"/>
    </location>
</feature>
<dbReference type="EMBL" id="PDXD01000026">
    <property type="protein sequence ID" value="RYN72457.1"/>
    <property type="molecule type" value="Genomic_DNA"/>
</dbReference>
<reference evidence="13" key="1">
    <citation type="journal article" date="2019" name="bioRxiv">
        <title>Genomics, evolutionary history and diagnostics of the Alternaria alternata species group including apple and Asian pear pathotypes.</title>
        <authorList>
            <person name="Armitage A.D."/>
            <person name="Cockerton H.M."/>
            <person name="Sreenivasaprasad S."/>
            <person name="Woodhall J.W."/>
            <person name="Lane C.R."/>
            <person name="Harrison R.J."/>
            <person name="Clarkson J.P."/>
        </authorList>
    </citation>
    <scope>NUCLEOTIDE SEQUENCE [LARGE SCALE GENOMIC DNA]</scope>
    <source>
        <strain evidence="13">FERA 1177</strain>
    </source>
</reference>
<evidence type="ECO:0000259" key="10">
    <source>
        <dbReference type="Pfam" id="PF04652"/>
    </source>
</evidence>
<dbReference type="PANTHER" id="PTHR46009">
    <property type="entry name" value="VACUOLAR PROTEIN SORTING-ASSOCIATED PROTEIN VTA1 HOMOLOG"/>
    <property type="match status" value="1"/>
</dbReference>
<evidence type="ECO:0000256" key="4">
    <source>
        <dbReference type="ARBA" id="ARBA00022448"/>
    </source>
</evidence>
<feature type="compositionally biased region" description="Polar residues" evidence="9">
    <location>
        <begin position="348"/>
        <end position="365"/>
    </location>
</feature>
<evidence type="ECO:0000259" key="11">
    <source>
        <dbReference type="Pfam" id="PF18097"/>
    </source>
</evidence>
<dbReference type="Proteomes" id="UP000291422">
    <property type="component" value="Unassembled WGS sequence"/>
</dbReference>
<evidence type="ECO:0000313" key="12">
    <source>
        <dbReference type="EMBL" id="RYN72457.1"/>
    </source>
</evidence>
<keyword evidence="8" id="KW-0472">Membrane</keyword>
<comment type="subcellular location">
    <subcellularLocation>
        <location evidence="2">Cytoplasm</location>
    </subcellularLocation>
    <subcellularLocation>
        <location evidence="1">Endosome membrane</location>
        <topology evidence="1">Peripheral membrane protein</topology>
    </subcellularLocation>
</comment>
<evidence type="ECO:0000256" key="2">
    <source>
        <dbReference type="ARBA" id="ARBA00004496"/>
    </source>
</evidence>
<keyword evidence="6" id="KW-0967">Endosome</keyword>
<protein>
    <recommendedName>
        <fullName evidence="14">DUF605-domain-containing protein</fullName>
    </recommendedName>
</protein>
<evidence type="ECO:0008006" key="14">
    <source>
        <dbReference type="Google" id="ProtNLM"/>
    </source>
</evidence>
<feature type="compositionally biased region" description="Polar residues" evidence="9">
    <location>
        <begin position="161"/>
        <end position="176"/>
    </location>
</feature>
<name>A0A4Q4N9N3_ALTAL</name>
<evidence type="ECO:0000313" key="13">
    <source>
        <dbReference type="Proteomes" id="UP000291422"/>
    </source>
</evidence>
<dbReference type="InterPro" id="IPR044538">
    <property type="entry name" value="Vta1-like"/>
</dbReference>
<organism evidence="12 13">
    <name type="scientific">Alternaria alternata</name>
    <name type="common">Alternaria rot fungus</name>
    <name type="synonym">Torula alternata</name>
    <dbReference type="NCBI Taxonomy" id="5599"/>
    <lineage>
        <taxon>Eukaryota</taxon>
        <taxon>Fungi</taxon>
        <taxon>Dikarya</taxon>
        <taxon>Ascomycota</taxon>
        <taxon>Pezizomycotina</taxon>
        <taxon>Dothideomycetes</taxon>
        <taxon>Pleosporomycetidae</taxon>
        <taxon>Pleosporales</taxon>
        <taxon>Pleosporineae</taxon>
        <taxon>Pleosporaceae</taxon>
        <taxon>Alternaria</taxon>
        <taxon>Alternaria sect. Alternaria</taxon>
        <taxon>Alternaria alternata complex</taxon>
    </lineage>
</organism>
<gene>
    <name evidence="12" type="ORF">AA0117_g8629</name>
</gene>
<dbReference type="GO" id="GO:0010008">
    <property type="term" value="C:endosome membrane"/>
    <property type="evidence" value="ECO:0007669"/>
    <property type="project" value="UniProtKB-SubCell"/>
</dbReference>
<feature type="compositionally biased region" description="Low complexity" evidence="9">
    <location>
        <begin position="366"/>
        <end position="400"/>
    </location>
</feature>
<dbReference type="Gene3D" id="1.25.40.270">
    <property type="entry name" value="Vacuolar protein sorting-associated protein vta1"/>
    <property type="match status" value="1"/>
</dbReference>
<feature type="domain" description="Vta1/callose synthase N-terminal" evidence="10">
    <location>
        <begin position="14"/>
        <end position="156"/>
    </location>
</feature>
<comment type="caution">
    <text evidence="12">The sequence shown here is derived from an EMBL/GenBank/DDBJ whole genome shotgun (WGS) entry which is preliminary data.</text>
</comment>
<evidence type="ECO:0000256" key="9">
    <source>
        <dbReference type="SAM" id="MobiDB-lite"/>
    </source>
</evidence>
<dbReference type="GO" id="GO:0015031">
    <property type="term" value="P:protein transport"/>
    <property type="evidence" value="ECO:0007669"/>
    <property type="project" value="UniProtKB-KW"/>
</dbReference>
<dbReference type="VEuPathDB" id="FungiDB:CC77DRAFT_1019643"/>
<feature type="compositionally biased region" description="Pro residues" evidence="9">
    <location>
        <begin position="319"/>
        <end position="343"/>
    </location>
</feature>
<comment type="similarity">
    <text evidence="3">Belongs to the VTA1 family.</text>
</comment>
<feature type="domain" description="Vta1 C-terminal" evidence="11">
    <location>
        <begin position="419"/>
        <end position="455"/>
    </location>
</feature>
<evidence type="ECO:0000256" key="1">
    <source>
        <dbReference type="ARBA" id="ARBA00004481"/>
    </source>
</evidence>
<keyword evidence="5" id="KW-0963">Cytoplasm</keyword>
<dbReference type="GO" id="GO:0005771">
    <property type="term" value="C:multivesicular body"/>
    <property type="evidence" value="ECO:0007669"/>
    <property type="project" value="TreeGrafter"/>
</dbReference>
<keyword evidence="4" id="KW-0813">Transport</keyword>
<dbReference type="InterPro" id="IPR039431">
    <property type="entry name" value="Vta1/CALS_N"/>
</dbReference>
<accession>A0A4Q4N9N3</accession>
<evidence type="ECO:0000256" key="6">
    <source>
        <dbReference type="ARBA" id="ARBA00022753"/>
    </source>
</evidence>
<feature type="compositionally biased region" description="Polar residues" evidence="9">
    <location>
        <begin position="207"/>
        <end position="221"/>
    </location>
</feature>
<evidence type="ECO:0000256" key="7">
    <source>
        <dbReference type="ARBA" id="ARBA00022927"/>
    </source>
</evidence>
<dbReference type="PANTHER" id="PTHR46009:SF1">
    <property type="entry name" value="VACUOLAR PROTEIN SORTING-ASSOCIATED PROTEIN VTA1 HOMOLOG"/>
    <property type="match status" value="1"/>
</dbReference>
<dbReference type="Gene3D" id="1.20.5.420">
    <property type="entry name" value="Immunoglobulin FC, subunit C"/>
    <property type="match status" value="1"/>
</dbReference>
<evidence type="ECO:0000256" key="5">
    <source>
        <dbReference type="ARBA" id="ARBA00022490"/>
    </source>
</evidence>
<feature type="region of interest" description="Disordered" evidence="9">
    <location>
        <begin position="157"/>
        <end position="423"/>
    </location>
</feature>
<dbReference type="GO" id="GO:0032511">
    <property type="term" value="P:late endosome to vacuole transport via multivesicular body sorting pathway"/>
    <property type="evidence" value="ECO:0007669"/>
    <property type="project" value="InterPro"/>
</dbReference>
<evidence type="ECO:0000256" key="3">
    <source>
        <dbReference type="ARBA" id="ARBA00007895"/>
    </source>
</evidence>
<dbReference type="Pfam" id="PF18097">
    <property type="entry name" value="Vta1_C"/>
    <property type="match status" value="1"/>
</dbReference>